<evidence type="ECO:0000313" key="8">
    <source>
        <dbReference type="EMBL" id="AJR06513.1"/>
    </source>
</evidence>
<reference evidence="8 9" key="1">
    <citation type="submission" date="2013-05" db="EMBL/GenBank/DDBJ databases">
        <title>Complete genome sequence of the lipase-producing bacterium Photobacterium gaetbulicola Gung47.</title>
        <authorList>
            <person name="Kim Y.-O."/>
        </authorList>
    </citation>
    <scope>NUCLEOTIDE SEQUENCE [LARGE SCALE GENOMIC DNA]</scope>
    <source>
        <strain evidence="8 9">Gung47</strain>
    </source>
</reference>
<dbReference type="AlphaFoldDB" id="A0A0C5WHA2"/>
<organism evidence="8 9">
    <name type="scientific">Photobacterium gaetbulicola Gung47</name>
    <dbReference type="NCBI Taxonomy" id="658445"/>
    <lineage>
        <taxon>Bacteria</taxon>
        <taxon>Pseudomonadati</taxon>
        <taxon>Pseudomonadota</taxon>
        <taxon>Gammaproteobacteria</taxon>
        <taxon>Vibrionales</taxon>
        <taxon>Vibrionaceae</taxon>
        <taxon>Photobacterium</taxon>
    </lineage>
</organism>
<dbReference type="EMBL" id="CP005973">
    <property type="protein sequence ID" value="AJR06513.1"/>
    <property type="molecule type" value="Genomic_DNA"/>
</dbReference>
<gene>
    <name evidence="8" type="ORF">H744_1c1491</name>
</gene>
<evidence type="ECO:0000256" key="7">
    <source>
        <dbReference type="SAM" id="Phobius"/>
    </source>
</evidence>
<dbReference type="PRINTS" id="PR00173">
    <property type="entry name" value="EDTRNSPORT"/>
</dbReference>
<feature type="transmembrane region" description="Helical" evidence="7">
    <location>
        <begin position="223"/>
        <end position="244"/>
    </location>
</feature>
<keyword evidence="3" id="KW-1003">Cell membrane</keyword>
<feature type="transmembrane region" description="Helical" evidence="7">
    <location>
        <begin position="195"/>
        <end position="216"/>
    </location>
</feature>
<accession>A0A0C5WHA2</accession>
<evidence type="ECO:0000313" key="9">
    <source>
        <dbReference type="Proteomes" id="UP000032303"/>
    </source>
</evidence>
<keyword evidence="9" id="KW-1185">Reference proteome</keyword>
<dbReference type="InterPro" id="IPR036458">
    <property type="entry name" value="Na:dicarbo_symporter_sf"/>
</dbReference>
<feature type="transmembrane region" description="Helical" evidence="7">
    <location>
        <begin position="305"/>
        <end position="325"/>
    </location>
</feature>
<dbReference type="SUPFAM" id="SSF118215">
    <property type="entry name" value="Proton glutamate symport protein"/>
    <property type="match status" value="1"/>
</dbReference>
<evidence type="ECO:0000256" key="2">
    <source>
        <dbReference type="ARBA" id="ARBA00022448"/>
    </source>
</evidence>
<name>A0A0C5WHA2_9GAMM</name>
<dbReference type="HOGENOM" id="CLU_019375_7_1_6"/>
<dbReference type="GO" id="GO:0015293">
    <property type="term" value="F:symporter activity"/>
    <property type="evidence" value="ECO:0007669"/>
    <property type="project" value="UniProtKB-KW"/>
</dbReference>
<evidence type="ECO:0000256" key="5">
    <source>
        <dbReference type="ARBA" id="ARBA00022989"/>
    </source>
</evidence>
<dbReference type="Proteomes" id="UP000032303">
    <property type="component" value="Chromosome 1"/>
</dbReference>
<keyword evidence="4 7" id="KW-0812">Transmembrane</keyword>
<feature type="transmembrane region" description="Helical" evidence="7">
    <location>
        <begin position="47"/>
        <end position="71"/>
    </location>
</feature>
<dbReference type="Pfam" id="PF00375">
    <property type="entry name" value="SDF"/>
    <property type="match status" value="1"/>
</dbReference>
<dbReference type="Gene3D" id="1.10.3860.10">
    <property type="entry name" value="Sodium:dicarboxylate symporter"/>
    <property type="match status" value="1"/>
</dbReference>
<comment type="subcellular location">
    <subcellularLocation>
        <location evidence="1">Cell membrane</location>
        <topology evidence="1">Multi-pass membrane protein</topology>
    </subcellularLocation>
</comment>
<evidence type="ECO:0000256" key="4">
    <source>
        <dbReference type="ARBA" id="ARBA00022692"/>
    </source>
</evidence>
<evidence type="ECO:0000256" key="3">
    <source>
        <dbReference type="ARBA" id="ARBA00022475"/>
    </source>
</evidence>
<evidence type="ECO:0000256" key="1">
    <source>
        <dbReference type="ARBA" id="ARBA00004651"/>
    </source>
</evidence>
<feature type="transmembrane region" description="Helical" evidence="7">
    <location>
        <begin position="142"/>
        <end position="161"/>
    </location>
</feature>
<dbReference type="PANTHER" id="PTHR42865:SF7">
    <property type="entry name" value="PROTON_GLUTAMATE-ASPARTATE SYMPORTER"/>
    <property type="match status" value="1"/>
</dbReference>
<dbReference type="PATRIC" id="fig|658445.3.peg.1616"/>
<keyword evidence="5 7" id="KW-1133">Transmembrane helix</keyword>
<dbReference type="PANTHER" id="PTHR42865">
    <property type="entry name" value="PROTON/GLUTAMATE-ASPARTATE SYMPORTER"/>
    <property type="match status" value="1"/>
</dbReference>
<feature type="transmembrane region" description="Helical" evidence="7">
    <location>
        <begin position="83"/>
        <end position="105"/>
    </location>
</feature>
<sequence>MSLSMAEPKPKLSISLTNQILIATAAGIAFGALVGPWAENIKFIGDIFIRLIQMSVVLLVMTAVSAAIGNVDGKGAGKMSLHTFKWIISMTIVSAFVGLFLALTIKPGEGIIIEGAAAAVATPDASIKETILGFFSTNIVDSMASGAMIPCIVFAVIFGLAMGSYSRTTGNKVITEFIVSFNAVIMNIIKMVMKLAPIGIFCLLANVSGAIGFKVIIPMLKFLGALAIGDIILLLMYGPLTAMLTKVNPFKMPQKFAKLSIMSMTTTSSAICLPTKMEDSVTKFGVSRKVADFTGPITMSMNANGAVMCYVLAIFFMSQATGIVLEPFQMGMAILLSVLMCMGTIVVPGGMIIVYTFLASSMGLPLESVAILIGIDWFSGMFRTLLNNVVDVMIAMLVSDKLGEFDREVYNDKKTAEYVQA</sequence>
<protein>
    <recommendedName>
        <fullName evidence="10">Dicarboxylate/amino acid:cation symporter</fullName>
    </recommendedName>
</protein>
<dbReference type="InterPro" id="IPR001991">
    <property type="entry name" value="Na-dicarboxylate_symporter"/>
</dbReference>
<evidence type="ECO:0008006" key="10">
    <source>
        <dbReference type="Google" id="ProtNLM"/>
    </source>
</evidence>
<feature type="transmembrane region" description="Helical" evidence="7">
    <location>
        <begin position="12"/>
        <end position="35"/>
    </location>
</feature>
<feature type="transmembrane region" description="Helical" evidence="7">
    <location>
        <begin position="332"/>
        <end position="358"/>
    </location>
</feature>
<dbReference type="GO" id="GO:0005886">
    <property type="term" value="C:plasma membrane"/>
    <property type="evidence" value="ECO:0007669"/>
    <property type="project" value="UniProtKB-SubCell"/>
</dbReference>
<feature type="transmembrane region" description="Helical" evidence="7">
    <location>
        <begin position="173"/>
        <end position="189"/>
    </location>
</feature>
<dbReference type="KEGG" id="pgb:H744_1c1491"/>
<keyword evidence="2" id="KW-0813">Transport</keyword>
<proteinExistence type="predicted"/>
<evidence type="ECO:0000256" key="6">
    <source>
        <dbReference type="ARBA" id="ARBA00023136"/>
    </source>
</evidence>
<keyword evidence="6 7" id="KW-0472">Membrane</keyword>
<feature type="transmembrane region" description="Helical" evidence="7">
    <location>
        <begin position="364"/>
        <end position="386"/>
    </location>
</feature>